<evidence type="ECO:0000256" key="14">
    <source>
        <dbReference type="PIRSR" id="PIRSR601952-2"/>
    </source>
</evidence>
<feature type="active site" description="Phosphoserine intermediate" evidence="13">
    <location>
        <position position="138"/>
    </location>
</feature>
<evidence type="ECO:0000256" key="2">
    <source>
        <dbReference type="ARBA" id="ARBA00005984"/>
    </source>
</evidence>
<evidence type="ECO:0000313" key="20">
    <source>
        <dbReference type="Proteomes" id="UP000594454"/>
    </source>
</evidence>
<dbReference type="FunFam" id="3.40.720.10:FF:000008">
    <property type="entry name" value="Alkaline phosphatase"/>
    <property type="match status" value="1"/>
</dbReference>
<evidence type="ECO:0000256" key="8">
    <source>
        <dbReference type="ARBA" id="ARBA00022833"/>
    </source>
</evidence>
<keyword evidence="4" id="KW-1003">Cell membrane</keyword>
<dbReference type="SUPFAM" id="SSF53649">
    <property type="entry name" value="Alkaline phosphatase-like"/>
    <property type="match status" value="1"/>
</dbReference>
<dbReference type="SMART" id="SM00098">
    <property type="entry name" value="alkPPc"/>
    <property type="match status" value="1"/>
</dbReference>
<dbReference type="PRINTS" id="PR00113">
    <property type="entry name" value="ALKPHPHTASE"/>
</dbReference>
<comment type="cofactor">
    <cofactor evidence="14">
        <name>Zn(2+)</name>
        <dbReference type="ChEBI" id="CHEBI:29105"/>
    </cofactor>
    <text evidence="14">Binds 2 Zn(2+) ions.</text>
</comment>
<feature type="binding site" evidence="14">
    <location>
        <position position="404"/>
    </location>
    <ligand>
        <name>Zn(2+)</name>
        <dbReference type="ChEBI" id="CHEBI:29105"/>
        <label>2</label>
    </ligand>
</feature>
<evidence type="ECO:0000256" key="4">
    <source>
        <dbReference type="ARBA" id="ARBA00022475"/>
    </source>
</evidence>
<feature type="binding site" evidence="14">
    <location>
        <position position="94"/>
    </location>
    <ligand>
        <name>Mg(2+)</name>
        <dbReference type="ChEBI" id="CHEBI:18420"/>
    </ligand>
</feature>
<feature type="binding site" evidence="14">
    <location>
        <position position="483"/>
    </location>
    <ligand>
        <name>Zn(2+)</name>
        <dbReference type="ChEBI" id="CHEBI:29105"/>
        <label>2</label>
    </ligand>
</feature>
<evidence type="ECO:0000256" key="12">
    <source>
        <dbReference type="ARBA" id="ARBA00023288"/>
    </source>
</evidence>
<dbReference type="InterPro" id="IPR017850">
    <property type="entry name" value="Alkaline_phosphatase_core_sf"/>
</dbReference>
<evidence type="ECO:0000256" key="17">
    <source>
        <dbReference type="SAM" id="MobiDB-lite"/>
    </source>
</evidence>
<dbReference type="GO" id="GO:0004035">
    <property type="term" value="F:alkaline phosphatase activity"/>
    <property type="evidence" value="ECO:0007669"/>
    <property type="project" value="UniProtKB-EC"/>
</dbReference>
<dbReference type="EC" id="3.1.3.1" evidence="3 16"/>
<feature type="chain" id="PRO_5030940439" description="Alkaline phosphatase" evidence="18">
    <location>
        <begin position="19"/>
        <end position="527"/>
    </location>
</feature>
<dbReference type="OrthoDB" id="5818554at2759"/>
<dbReference type="PROSITE" id="PS00123">
    <property type="entry name" value="ALKALINE_PHOSPHATASE"/>
    <property type="match status" value="1"/>
</dbReference>
<accession>A0A7R8V1Y5</accession>
<dbReference type="AlphaFoldDB" id="A0A7R8V1Y5"/>
<dbReference type="Gene3D" id="3.40.720.10">
    <property type="entry name" value="Alkaline Phosphatase, subunit A"/>
    <property type="match status" value="1"/>
</dbReference>
<evidence type="ECO:0000256" key="7">
    <source>
        <dbReference type="ARBA" id="ARBA00022801"/>
    </source>
</evidence>
<name>A0A7R8V1Y5_HERIL</name>
<evidence type="ECO:0000256" key="11">
    <source>
        <dbReference type="ARBA" id="ARBA00023180"/>
    </source>
</evidence>
<dbReference type="GO" id="GO:0005886">
    <property type="term" value="C:plasma membrane"/>
    <property type="evidence" value="ECO:0007669"/>
    <property type="project" value="UniProtKB-SubCell"/>
</dbReference>
<proteinExistence type="inferred from homology"/>
<feature type="binding site" evidence="14">
    <location>
        <position position="405"/>
    </location>
    <ligand>
        <name>Zn(2+)</name>
        <dbReference type="ChEBI" id="CHEBI:29105"/>
        <label>2</label>
    </ligand>
</feature>
<dbReference type="GO" id="GO:0098552">
    <property type="term" value="C:side of membrane"/>
    <property type="evidence" value="ECO:0007669"/>
    <property type="project" value="UniProtKB-KW"/>
</dbReference>
<evidence type="ECO:0000313" key="19">
    <source>
        <dbReference type="EMBL" id="CAD7091355.1"/>
    </source>
</evidence>
<feature type="binding site" evidence="14">
    <location>
        <position position="201"/>
    </location>
    <ligand>
        <name>Mg(2+)</name>
        <dbReference type="ChEBI" id="CHEBI:18420"/>
    </ligand>
</feature>
<evidence type="ECO:0000256" key="9">
    <source>
        <dbReference type="ARBA" id="ARBA00022842"/>
    </source>
</evidence>
<feature type="region of interest" description="Disordered" evidence="17">
    <location>
        <begin position="450"/>
        <end position="486"/>
    </location>
</feature>
<keyword evidence="12" id="KW-0449">Lipoprotein</keyword>
<dbReference type="Proteomes" id="UP000594454">
    <property type="component" value="Chromosome 5"/>
</dbReference>
<keyword evidence="11" id="KW-0325">Glycoprotein</keyword>
<keyword evidence="18" id="KW-0732">Signal</keyword>
<keyword evidence="5" id="KW-0336">GPI-anchor</keyword>
<dbReference type="EMBL" id="LR899013">
    <property type="protein sequence ID" value="CAD7091355.1"/>
    <property type="molecule type" value="Genomic_DNA"/>
</dbReference>
<reference evidence="19 20" key="1">
    <citation type="submission" date="2020-11" db="EMBL/GenBank/DDBJ databases">
        <authorList>
            <person name="Wallbank WR R."/>
            <person name="Pardo Diaz C."/>
            <person name="Kozak K."/>
            <person name="Martin S."/>
            <person name="Jiggins C."/>
            <person name="Moest M."/>
            <person name="Warren A I."/>
            <person name="Generalovic N T."/>
            <person name="Byers J.R.P. K."/>
            <person name="Montejo-Kovacevich G."/>
            <person name="Yen C E."/>
        </authorList>
    </citation>
    <scope>NUCLEOTIDE SEQUENCE [LARGE SCALE GENOMIC DNA]</scope>
</reference>
<evidence type="ECO:0000256" key="16">
    <source>
        <dbReference type="RuleBase" id="RU003947"/>
    </source>
</evidence>
<keyword evidence="10" id="KW-0472">Membrane</keyword>
<evidence type="ECO:0000256" key="5">
    <source>
        <dbReference type="ARBA" id="ARBA00022622"/>
    </source>
</evidence>
<dbReference type="Pfam" id="PF00245">
    <property type="entry name" value="Alk_phosphatase"/>
    <property type="match status" value="1"/>
</dbReference>
<dbReference type="CDD" id="cd16012">
    <property type="entry name" value="ALP"/>
    <property type="match status" value="1"/>
</dbReference>
<feature type="signal peptide" evidence="18">
    <location>
        <begin position="1"/>
        <end position="18"/>
    </location>
</feature>
<organism evidence="19 20">
    <name type="scientific">Hermetia illucens</name>
    <name type="common">Black soldier fly</name>
    <dbReference type="NCBI Taxonomy" id="343691"/>
    <lineage>
        <taxon>Eukaryota</taxon>
        <taxon>Metazoa</taxon>
        <taxon>Ecdysozoa</taxon>
        <taxon>Arthropoda</taxon>
        <taxon>Hexapoda</taxon>
        <taxon>Insecta</taxon>
        <taxon>Pterygota</taxon>
        <taxon>Neoptera</taxon>
        <taxon>Endopterygota</taxon>
        <taxon>Diptera</taxon>
        <taxon>Brachycera</taxon>
        <taxon>Stratiomyomorpha</taxon>
        <taxon>Stratiomyidae</taxon>
        <taxon>Hermetiinae</taxon>
        <taxon>Hermetia</taxon>
    </lineage>
</organism>
<protein>
    <recommendedName>
        <fullName evidence="3 16">Alkaline phosphatase</fullName>
        <ecNumber evidence="3 16">3.1.3.1</ecNumber>
    </recommendedName>
</protein>
<dbReference type="PANTHER" id="PTHR11596:SF85">
    <property type="entry name" value="ALKALINE PHOSPHATASE-RELATED"/>
    <property type="match status" value="1"/>
</dbReference>
<keyword evidence="9 14" id="KW-0460">Magnesium</keyword>
<keyword evidence="7 16" id="KW-0378">Hydrolase</keyword>
<dbReference type="InterPro" id="IPR018299">
    <property type="entry name" value="Alkaline_phosphatase_AS"/>
</dbReference>
<comment type="catalytic activity">
    <reaction evidence="16">
        <text>a phosphate monoester + H2O = an alcohol + phosphate</text>
        <dbReference type="Rhea" id="RHEA:15017"/>
        <dbReference type="ChEBI" id="CHEBI:15377"/>
        <dbReference type="ChEBI" id="CHEBI:30879"/>
        <dbReference type="ChEBI" id="CHEBI:43474"/>
        <dbReference type="ChEBI" id="CHEBI:67140"/>
        <dbReference type="EC" id="3.1.3.1"/>
    </reaction>
</comment>
<evidence type="ECO:0000256" key="1">
    <source>
        <dbReference type="ARBA" id="ARBA00004609"/>
    </source>
</evidence>
<dbReference type="InParanoid" id="A0A7R8V1Y5"/>
<keyword evidence="8 14" id="KW-0862">Zinc</keyword>
<feature type="binding site" evidence="14">
    <location>
        <position position="203"/>
    </location>
    <ligand>
        <name>Mg(2+)</name>
        <dbReference type="ChEBI" id="CHEBI:18420"/>
    </ligand>
</feature>
<dbReference type="InterPro" id="IPR001952">
    <property type="entry name" value="Alkaline_phosphatase"/>
</dbReference>
<comment type="cofactor">
    <cofactor evidence="14">
        <name>Mg(2+)</name>
        <dbReference type="ChEBI" id="CHEBI:18420"/>
    </cofactor>
    <text evidence="14">Binds 1 Mg(2+) ion.</text>
</comment>
<dbReference type="GO" id="GO:0046872">
    <property type="term" value="F:metal ion binding"/>
    <property type="evidence" value="ECO:0007669"/>
    <property type="project" value="UniProtKB-KW"/>
</dbReference>
<sequence length="527" mass="58187">MEKLEFLVLVLCAVTIQASTIPTRAKDKCFQSSHQCYDERIHPDSQGSTRVSKNLANELETNFWLNNAKDFVDQQIKRKINTNVAKNVIFFIGDGMSVPTISAARVYMGGEEQKLSFEKFPHTGLSKTYCLDRKVPDSASTATAYLTGVKANYGTIGVNGQVTRKDCNAAMDVTKHTTSIAKWAQDAGKATGIVTTTRITHASPAGNYANTADRDWENDAEVPAGCPKDIDIATQLIHGEVGSKFKVILGGGRAEFLNETVVDEEGNPGYRQDGKNLIQEWLDADSKRKYVFNSRGLSNIDAKTTDSLMGLFQDDHMLYHLEAEHKGLDTEKPTLEEMTRKAIEILQKSENGFYLFVEGGKIDLAHHDVYAKIALDETAELSKAVQAAVDMTNEDDTLIVVTSDHAHTMSYAGYPARTNNIFGEAQISKTDNLPYMTLSYANGDGYEKYRDDETNSRVPLTDSEANDYKQKFPSTVPKDSETHGGEDVGVFARGPWAHMFSSTYEQNVIPHLMAYASCIGKGLKACD</sequence>
<dbReference type="PANTHER" id="PTHR11596">
    <property type="entry name" value="ALKALINE PHOSPHATASE"/>
    <property type="match status" value="1"/>
</dbReference>
<dbReference type="FunCoup" id="A0A7R8V1Y5">
    <property type="interactions" value="135"/>
</dbReference>
<keyword evidence="6 14" id="KW-0479">Metal-binding</keyword>
<comment type="similarity">
    <text evidence="2 15">Belongs to the alkaline phosphatase family.</text>
</comment>
<feature type="binding site" evidence="14">
    <location>
        <position position="367"/>
    </location>
    <ligand>
        <name>Zn(2+)</name>
        <dbReference type="ChEBI" id="CHEBI:29105"/>
        <label>2</label>
    </ligand>
</feature>
<evidence type="ECO:0000256" key="18">
    <source>
        <dbReference type="SAM" id="SignalP"/>
    </source>
</evidence>
<feature type="binding site" evidence="14">
    <location>
        <position position="94"/>
    </location>
    <ligand>
        <name>Zn(2+)</name>
        <dbReference type="ChEBI" id="CHEBI:29105"/>
        <label>2</label>
    </ligand>
</feature>
<evidence type="ECO:0000256" key="13">
    <source>
        <dbReference type="PIRSR" id="PIRSR601952-1"/>
    </source>
</evidence>
<feature type="binding site" evidence="14">
    <location>
        <position position="358"/>
    </location>
    <ligand>
        <name>Mg(2+)</name>
        <dbReference type="ChEBI" id="CHEBI:18420"/>
    </ligand>
</feature>
<evidence type="ECO:0000256" key="10">
    <source>
        <dbReference type="ARBA" id="ARBA00023136"/>
    </source>
</evidence>
<feature type="binding site" evidence="14">
    <location>
        <position position="363"/>
    </location>
    <ligand>
        <name>Zn(2+)</name>
        <dbReference type="ChEBI" id="CHEBI:29105"/>
        <label>2</label>
    </ligand>
</feature>
<evidence type="ECO:0000256" key="6">
    <source>
        <dbReference type="ARBA" id="ARBA00022723"/>
    </source>
</evidence>
<keyword evidence="20" id="KW-1185">Reference proteome</keyword>
<evidence type="ECO:0000256" key="3">
    <source>
        <dbReference type="ARBA" id="ARBA00012647"/>
    </source>
</evidence>
<evidence type="ECO:0000256" key="15">
    <source>
        <dbReference type="RuleBase" id="RU003946"/>
    </source>
</evidence>
<gene>
    <name evidence="19" type="ORF">HERILL_LOCUS13772</name>
</gene>
<dbReference type="OMA" id="FNGYTHR"/>
<comment type="subcellular location">
    <subcellularLocation>
        <location evidence="1">Cell membrane</location>
        <topology evidence="1">Lipid-anchor</topology>
        <topology evidence="1">GPI-anchor</topology>
    </subcellularLocation>
</comment>